<name>A0A157T4G2_SACSO</name>
<comment type="similarity">
    <text evidence="1">Belongs to the RuvB family.</text>
</comment>
<dbReference type="InterPro" id="IPR041048">
    <property type="entry name" value="RuvB-like_C"/>
</dbReference>
<dbReference type="GO" id="GO:0005524">
    <property type="term" value="F:ATP binding"/>
    <property type="evidence" value="ECO:0007669"/>
    <property type="project" value="UniProtKB-KW"/>
</dbReference>
<keyword evidence="5" id="KW-0347">Helicase</keyword>
<dbReference type="SUPFAM" id="SSF52540">
    <property type="entry name" value="P-loop containing nucleoside triphosphate hydrolases"/>
    <property type="match status" value="1"/>
</dbReference>
<dbReference type="PATRIC" id="fig|2287.9.peg.2700"/>
<dbReference type="InterPro" id="IPR027238">
    <property type="entry name" value="RuvB-like"/>
</dbReference>
<dbReference type="FunFam" id="2.40.50.360:FF:000001">
    <property type="entry name" value="RuvB-like helicase"/>
    <property type="match status" value="1"/>
</dbReference>
<evidence type="ECO:0000313" key="8">
    <source>
        <dbReference type="EMBL" id="SAI86126.1"/>
    </source>
</evidence>
<dbReference type="InterPro" id="IPR027417">
    <property type="entry name" value="P-loop_NTPase"/>
</dbReference>
<evidence type="ECO:0000256" key="4">
    <source>
        <dbReference type="ARBA" id="ARBA00022801"/>
    </source>
</evidence>
<reference evidence="9" key="1">
    <citation type="submission" date="2016-04" db="EMBL/GenBank/DDBJ databases">
        <authorList>
            <person name="Shah S.A."/>
            <person name="Garrett R.A."/>
        </authorList>
    </citation>
    <scope>NUCLEOTIDE SEQUENCE [LARGE SCALE GENOMIC DNA]</scope>
    <source>
        <strain evidence="9">ATCC 35091 / DSM 1616 / JCM 8930 / NBRC 15331 / P1</strain>
    </source>
</reference>
<organism evidence="8 9">
    <name type="scientific">Saccharolobus solfataricus</name>
    <name type="common">Sulfolobus solfataricus</name>
    <dbReference type="NCBI Taxonomy" id="2287"/>
    <lineage>
        <taxon>Archaea</taxon>
        <taxon>Thermoproteota</taxon>
        <taxon>Thermoprotei</taxon>
        <taxon>Sulfolobales</taxon>
        <taxon>Sulfolobaceae</taxon>
        <taxon>Saccharolobus</taxon>
    </lineage>
</organism>
<dbReference type="InterPro" id="IPR003593">
    <property type="entry name" value="AAA+_ATPase"/>
</dbReference>
<evidence type="ECO:0000256" key="6">
    <source>
        <dbReference type="ARBA" id="ARBA00022840"/>
    </source>
</evidence>
<evidence type="ECO:0000259" key="7">
    <source>
        <dbReference type="SMART" id="SM00382"/>
    </source>
</evidence>
<protein>
    <recommendedName>
        <fullName evidence="2">DNA helicase</fullName>
        <ecNumber evidence="2">3.6.4.12</ecNumber>
    </recommendedName>
</protein>
<evidence type="ECO:0000256" key="1">
    <source>
        <dbReference type="ARBA" id="ARBA00007519"/>
    </source>
</evidence>
<accession>A0A157T4G2</accession>
<dbReference type="Gene3D" id="3.40.50.300">
    <property type="entry name" value="P-loop containing nucleotide triphosphate hydrolases"/>
    <property type="match status" value="1"/>
</dbReference>
<dbReference type="EC" id="3.6.4.12" evidence="2"/>
<dbReference type="EMBL" id="LT549890">
    <property type="protein sequence ID" value="SAI86126.1"/>
    <property type="molecule type" value="Genomic_DNA"/>
</dbReference>
<evidence type="ECO:0000313" key="9">
    <source>
        <dbReference type="Proteomes" id="UP000076770"/>
    </source>
</evidence>
<gene>
    <name evidence="8" type="ORF">SSOP1_2572</name>
</gene>
<keyword evidence="3" id="KW-0547">Nucleotide-binding</keyword>
<evidence type="ECO:0000256" key="5">
    <source>
        <dbReference type="ARBA" id="ARBA00022806"/>
    </source>
</evidence>
<evidence type="ECO:0000256" key="3">
    <source>
        <dbReference type="ARBA" id="ARBA00022741"/>
    </source>
</evidence>
<dbReference type="FunFam" id="1.10.8.60:FF:000010">
    <property type="entry name" value="RuvB-like helicase"/>
    <property type="match status" value="1"/>
</dbReference>
<dbReference type="GO" id="GO:0016787">
    <property type="term" value="F:hydrolase activity"/>
    <property type="evidence" value="ECO:0007669"/>
    <property type="project" value="UniProtKB-KW"/>
</dbReference>
<dbReference type="Gene3D" id="1.10.8.60">
    <property type="match status" value="1"/>
</dbReference>
<dbReference type="SMART" id="SM00382">
    <property type="entry name" value="AAA"/>
    <property type="match status" value="1"/>
</dbReference>
<dbReference type="Pfam" id="PF06068">
    <property type="entry name" value="TIP49"/>
    <property type="match status" value="1"/>
</dbReference>
<dbReference type="InterPro" id="IPR042487">
    <property type="entry name" value="RuvBL1/2_DNA/RNA_bd_dom"/>
</dbReference>
<proteinExistence type="inferred from homology"/>
<dbReference type="Pfam" id="PF17856">
    <property type="entry name" value="TIP49_C"/>
    <property type="match status" value="1"/>
</dbReference>
<dbReference type="Proteomes" id="UP000076770">
    <property type="component" value="Chromosome i"/>
</dbReference>
<dbReference type="Gene3D" id="2.40.50.360">
    <property type="entry name" value="RuvB-like helicase, domain II"/>
    <property type="match status" value="1"/>
</dbReference>
<dbReference type="InterPro" id="IPR010339">
    <property type="entry name" value="TIP49_P-loop"/>
</dbReference>
<dbReference type="AlphaFoldDB" id="A0A157T4G2"/>
<dbReference type="PANTHER" id="PTHR11093">
    <property type="entry name" value="RUVB-RELATED REPTIN AND PONTIN"/>
    <property type="match status" value="1"/>
</dbReference>
<evidence type="ECO:0000256" key="2">
    <source>
        <dbReference type="ARBA" id="ARBA00012551"/>
    </source>
</evidence>
<keyword evidence="4" id="KW-0378">Hydrolase</keyword>
<keyword evidence="6" id="KW-0067">ATP-binding</keyword>
<feature type="domain" description="AAA+ ATPase" evidence="7">
    <location>
        <begin position="86"/>
        <end position="385"/>
    </location>
</feature>
<dbReference type="GO" id="GO:0003678">
    <property type="term" value="F:DNA helicase activity"/>
    <property type="evidence" value="ECO:0007669"/>
    <property type="project" value="UniProtKB-EC"/>
</dbReference>
<sequence length="476" mass="53204">MCHNIKPHRFRVNLKNFIIYYYCEMSEIRELKKPIREKASIHSHIKGLGLDSNGKAKFIADGLVGQAEAREAAGVVVQLIKQGKMSGKGILFVGPPGTGKTALAVAIARELGEDTPFTAINASEIYSTELKKTEILTQLIRKSIGVRIREKRLVYEGVVKDRKIKVARSRLNPYSQAPVEAQITLTTKDDERTLSVGEEIAQQLVSLGVKKGDVIMIDAQTGQVIVEGKAKGFEGAKTYDIETTKVLEMPTGPVRKEKEITTTLTLNDLDLNLAARNLAVTAIFSFFTEREINEDVRKEVDRLVKDWINQGRAELVVGVLFIDDAHTLDLEAFSFLTRALESELAPILILATNRGITKIRGTDIESPHGIPLDLLDRLLIIPTRPYNADEIKEIIKIRADELEIELDPQALEELTKIGVENSLRYSVQLLEPSLVIAQRNNRSVIKVEDVLEASKLFSDVKRSVKFVKEYENLLLK</sequence>